<evidence type="ECO:0000313" key="3">
    <source>
        <dbReference type="Proteomes" id="UP000237889"/>
    </source>
</evidence>
<dbReference type="AlphaFoldDB" id="A0A2S0ND54"/>
<feature type="chain" id="PRO_5015616185" description="Invasion associated locus B family protein" evidence="1">
    <location>
        <begin position="22"/>
        <end position="176"/>
    </location>
</feature>
<dbReference type="Gene3D" id="2.60.40.1880">
    <property type="entry name" value="Invasion associated locus B (IalB) protein"/>
    <property type="match status" value="1"/>
</dbReference>
<keyword evidence="3" id="KW-1185">Reference proteome</keyword>
<dbReference type="Proteomes" id="UP000237889">
    <property type="component" value="Chromosome"/>
</dbReference>
<dbReference type="KEGG" id="phr:C6569_14080"/>
<dbReference type="InterPro" id="IPR010642">
    <property type="entry name" value="Invasion_prot_B"/>
</dbReference>
<gene>
    <name evidence="2" type="ORF">C6569_14080</name>
</gene>
<reference evidence="2 3" key="1">
    <citation type="submission" date="2018-03" db="EMBL/GenBank/DDBJ databases">
        <title>Genome sequencing of Phreatobacter sp.</title>
        <authorList>
            <person name="Kim S.-J."/>
            <person name="Heo J."/>
            <person name="Kwon S.-W."/>
        </authorList>
    </citation>
    <scope>NUCLEOTIDE SEQUENCE [LARGE SCALE GENOMIC DNA]</scope>
    <source>
        <strain evidence="2 3">S-12</strain>
    </source>
</reference>
<proteinExistence type="predicted"/>
<keyword evidence="1" id="KW-0732">Signal</keyword>
<evidence type="ECO:0000313" key="2">
    <source>
        <dbReference type="EMBL" id="AVO46109.1"/>
    </source>
</evidence>
<organism evidence="2 3">
    <name type="scientific">Phreatobacter cathodiphilus</name>
    <dbReference type="NCBI Taxonomy" id="1868589"/>
    <lineage>
        <taxon>Bacteria</taxon>
        <taxon>Pseudomonadati</taxon>
        <taxon>Pseudomonadota</taxon>
        <taxon>Alphaproteobacteria</taxon>
        <taxon>Hyphomicrobiales</taxon>
        <taxon>Phreatobacteraceae</taxon>
        <taxon>Phreatobacter</taxon>
    </lineage>
</organism>
<dbReference type="OrthoDB" id="9806572at2"/>
<accession>A0A2S0ND54</accession>
<protein>
    <recommendedName>
        <fullName evidence="4">Invasion associated locus B family protein</fullName>
    </recommendedName>
</protein>
<dbReference type="RefSeq" id="WP_106749450.1">
    <property type="nucleotide sequence ID" value="NZ_CP027668.1"/>
</dbReference>
<evidence type="ECO:0008006" key="4">
    <source>
        <dbReference type="Google" id="ProtNLM"/>
    </source>
</evidence>
<feature type="signal peptide" evidence="1">
    <location>
        <begin position="1"/>
        <end position="21"/>
    </location>
</feature>
<dbReference type="InterPro" id="IPR038696">
    <property type="entry name" value="IalB_sf"/>
</dbReference>
<sequence>MPLRAAGALLAFCIAAGTAAADNRPTGTTRIVARHADWSVVVAETDRGKHCYAAAQPQTRRPQGAVRERAFVFVTTRPTDQVRDEFSVEFGFAAAAGSAVSVGDETFALAGDAVGAWIRDLADETRLVAQMRNQTHMSIRSTSVLGEKTVDTYSLEGFAEALARARRECADPNTTS</sequence>
<dbReference type="Pfam" id="PF06776">
    <property type="entry name" value="IalB"/>
    <property type="match status" value="1"/>
</dbReference>
<dbReference type="EMBL" id="CP027668">
    <property type="protein sequence ID" value="AVO46109.1"/>
    <property type="molecule type" value="Genomic_DNA"/>
</dbReference>
<name>A0A2S0ND54_9HYPH</name>
<evidence type="ECO:0000256" key="1">
    <source>
        <dbReference type="SAM" id="SignalP"/>
    </source>
</evidence>